<dbReference type="EMBL" id="MDYQ01000080">
    <property type="protein sequence ID" value="PRP83588.1"/>
    <property type="molecule type" value="Genomic_DNA"/>
</dbReference>
<organism evidence="2 3">
    <name type="scientific">Planoprotostelium fungivorum</name>
    <dbReference type="NCBI Taxonomy" id="1890364"/>
    <lineage>
        <taxon>Eukaryota</taxon>
        <taxon>Amoebozoa</taxon>
        <taxon>Evosea</taxon>
        <taxon>Variosea</taxon>
        <taxon>Cavosteliida</taxon>
        <taxon>Cavosteliaceae</taxon>
        <taxon>Planoprotostelium</taxon>
    </lineage>
</organism>
<evidence type="ECO:0000313" key="3">
    <source>
        <dbReference type="Proteomes" id="UP000241769"/>
    </source>
</evidence>
<reference evidence="2 3" key="1">
    <citation type="journal article" date="2018" name="Genome Biol. Evol.">
        <title>Multiple Roots of Fruiting Body Formation in Amoebozoa.</title>
        <authorList>
            <person name="Hillmann F."/>
            <person name="Forbes G."/>
            <person name="Novohradska S."/>
            <person name="Ferling I."/>
            <person name="Riege K."/>
            <person name="Groth M."/>
            <person name="Westermann M."/>
            <person name="Marz M."/>
            <person name="Spaller T."/>
            <person name="Winckler T."/>
            <person name="Schaap P."/>
            <person name="Glockner G."/>
        </authorList>
    </citation>
    <scope>NUCLEOTIDE SEQUENCE [LARGE SCALE GENOMIC DNA]</scope>
    <source>
        <strain evidence="2 3">Jena</strain>
    </source>
</reference>
<feature type="region of interest" description="Disordered" evidence="1">
    <location>
        <begin position="34"/>
        <end position="99"/>
    </location>
</feature>
<evidence type="ECO:0000313" key="2">
    <source>
        <dbReference type="EMBL" id="PRP83588.1"/>
    </source>
</evidence>
<accession>A0A2P6NI02</accession>
<dbReference type="InParanoid" id="A0A2P6NI02"/>
<proteinExistence type="predicted"/>
<comment type="caution">
    <text evidence="2">The sequence shown here is derived from an EMBL/GenBank/DDBJ whole genome shotgun (WGS) entry which is preliminary data.</text>
</comment>
<sequence length="221" mass="24252">VSSGDAHLYASVVYGHHIRTKQFNESLFIKNDFIPKKTKDDNPGKGSSGCDDPGKGSSGCDDPGKGTSGSDDPGKGSSGCDDPGKGTSGSDDPGKGILDSHHIRTKQFNESLFIKNDFIPKKTKEFLRVFQFVSDVKCWAQQHQNLPDIDQQSRILMVGQNSLTGIGVPMYFTMRFARKFNRLYKANRSTHCTVNASSHQLYSGGLINSVIQHLRARDPVE</sequence>
<dbReference type="AlphaFoldDB" id="A0A2P6NI02"/>
<feature type="compositionally biased region" description="Basic and acidic residues" evidence="1">
    <location>
        <begin position="34"/>
        <end position="43"/>
    </location>
</feature>
<gene>
    <name evidence="2" type="ORF">PROFUN_09137</name>
</gene>
<protein>
    <submittedName>
        <fullName evidence="2">Uncharacterized protein</fullName>
    </submittedName>
</protein>
<dbReference type="Proteomes" id="UP000241769">
    <property type="component" value="Unassembled WGS sequence"/>
</dbReference>
<feature type="non-terminal residue" evidence="2">
    <location>
        <position position="1"/>
    </location>
</feature>
<evidence type="ECO:0000256" key="1">
    <source>
        <dbReference type="SAM" id="MobiDB-lite"/>
    </source>
</evidence>
<keyword evidence="3" id="KW-1185">Reference proteome</keyword>
<name>A0A2P6NI02_9EUKA</name>